<name>A0A183T183_SCHSO</name>
<reference evidence="4" key="1">
    <citation type="submission" date="2016-06" db="UniProtKB">
        <authorList>
            <consortium name="WormBaseParasite"/>
        </authorList>
    </citation>
    <scope>IDENTIFICATION</scope>
</reference>
<reference evidence="2 3" key="2">
    <citation type="submission" date="2018-11" db="EMBL/GenBank/DDBJ databases">
        <authorList>
            <consortium name="Pathogen Informatics"/>
        </authorList>
    </citation>
    <scope>NUCLEOTIDE SEQUENCE [LARGE SCALE GENOMIC DNA]</scope>
    <source>
        <strain evidence="2 3">NST_G2</strain>
    </source>
</reference>
<gene>
    <name evidence="2" type="ORF">SSLN_LOCUS10231</name>
</gene>
<evidence type="ECO:0000313" key="2">
    <source>
        <dbReference type="EMBL" id="VDL96616.1"/>
    </source>
</evidence>
<organism evidence="4">
    <name type="scientific">Schistocephalus solidus</name>
    <name type="common">Tapeworm</name>
    <dbReference type="NCBI Taxonomy" id="70667"/>
    <lineage>
        <taxon>Eukaryota</taxon>
        <taxon>Metazoa</taxon>
        <taxon>Spiralia</taxon>
        <taxon>Lophotrochozoa</taxon>
        <taxon>Platyhelminthes</taxon>
        <taxon>Cestoda</taxon>
        <taxon>Eucestoda</taxon>
        <taxon>Diphyllobothriidea</taxon>
        <taxon>Diphyllobothriidae</taxon>
        <taxon>Schistocephalus</taxon>
    </lineage>
</organism>
<sequence>MLTVRHHLPSSIPVIVVFFLRVSIILGKDCALGYTKSSTGSCYRLIQTYKDFCSAASHCLLDESRRLKHQVSLPVGDITGLLADFRLPLQSWVGAFTVEAHLIHPSVQLIFPRAHGTPLPDHILKQLPSPLIVGQCLAAVDSVTFRLVDCGAQLPFLCEYDPGVHEEGSEATGKDVTKPSCLNVRFDKHYPLSVADSTDSAEAHISCLQQKAGQASRYSCAAEPPSKPVSCLMLEWAHWLPGPVNPSSRATARPGPVNSHQRVRRSHRCLPPSQRASHSTQNTHWADGMVWYIAERWVSTVSMASMTMAFSYPRTAPSDPYQHLLLPDAATGDLEAPPGRDTGTCCILPSPGGETSKTCW</sequence>
<evidence type="ECO:0000256" key="1">
    <source>
        <dbReference type="SAM" id="MobiDB-lite"/>
    </source>
</evidence>
<feature type="region of interest" description="Disordered" evidence="1">
    <location>
        <begin position="246"/>
        <end position="281"/>
    </location>
</feature>
<proteinExistence type="predicted"/>
<evidence type="ECO:0000313" key="3">
    <source>
        <dbReference type="Proteomes" id="UP000275846"/>
    </source>
</evidence>
<dbReference type="WBParaSite" id="SSLN_0001062901-mRNA-1">
    <property type="protein sequence ID" value="SSLN_0001062901-mRNA-1"/>
    <property type="gene ID" value="SSLN_0001062901"/>
</dbReference>
<dbReference type="InterPro" id="IPR016187">
    <property type="entry name" value="CTDL_fold"/>
</dbReference>
<dbReference type="Proteomes" id="UP000275846">
    <property type="component" value="Unassembled WGS sequence"/>
</dbReference>
<dbReference type="OrthoDB" id="6268428at2759"/>
<dbReference type="EMBL" id="UYSU01035739">
    <property type="protein sequence ID" value="VDL96616.1"/>
    <property type="molecule type" value="Genomic_DNA"/>
</dbReference>
<protein>
    <submittedName>
        <fullName evidence="4">Secreted protein</fullName>
    </submittedName>
</protein>
<keyword evidence="3" id="KW-1185">Reference proteome</keyword>
<dbReference type="AlphaFoldDB" id="A0A183T183"/>
<accession>A0A183T183</accession>
<dbReference type="SUPFAM" id="SSF56436">
    <property type="entry name" value="C-type lectin-like"/>
    <property type="match status" value="1"/>
</dbReference>
<evidence type="ECO:0000313" key="4">
    <source>
        <dbReference type="WBParaSite" id="SSLN_0001062901-mRNA-1"/>
    </source>
</evidence>